<evidence type="ECO:0000256" key="4">
    <source>
        <dbReference type="ARBA" id="ARBA00022692"/>
    </source>
</evidence>
<name>A0A172RY33_9ACTN</name>
<evidence type="ECO:0000256" key="5">
    <source>
        <dbReference type="ARBA" id="ARBA00022989"/>
    </source>
</evidence>
<dbReference type="EMBL" id="FOEC01000011">
    <property type="protein sequence ID" value="SEO91000.1"/>
    <property type="molecule type" value="Genomic_DNA"/>
</dbReference>
<proteinExistence type="inferred from homology"/>
<dbReference type="SMART" id="SM01207">
    <property type="entry name" value="G3P_acyltransf"/>
    <property type="match status" value="1"/>
</dbReference>
<keyword evidence="4 10" id="KW-0812">Transmembrane</keyword>
<dbReference type="PANTHER" id="PTHR30309">
    <property type="entry name" value="INNER MEMBRANE PROTEIN YGIH"/>
    <property type="match status" value="1"/>
</dbReference>
<comment type="subunit">
    <text evidence="10">Probably interacts with PlsX.</text>
</comment>
<dbReference type="PATRIC" id="fig|79604.3.peg.1090"/>
<comment type="function">
    <text evidence="10">Catalyzes the transfer of an acyl group from acyl-phosphate (acyl-PO(4)) to glycerol-3-phosphate (G3P) to form lysophosphatidic acid (LPA). This enzyme utilizes acyl-phosphate as fatty acyl donor, but not acyl-CoA or acyl-ACP.</text>
</comment>
<keyword evidence="6 10" id="KW-0443">Lipid metabolism</keyword>
<feature type="transmembrane region" description="Helical" evidence="10">
    <location>
        <begin position="6"/>
        <end position="26"/>
    </location>
</feature>
<evidence type="ECO:0000256" key="7">
    <source>
        <dbReference type="ARBA" id="ARBA00023136"/>
    </source>
</evidence>
<dbReference type="KEGG" id="ddt:AAY81_05380"/>
<evidence type="ECO:0000256" key="8">
    <source>
        <dbReference type="ARBA" id="ARBA00023209"/>
    </source>
</evidence>
<evidence type="ECO:0000256" key="10">
    <source>
        <dbReference type="HAMAP-Rule" id="MF_01043"/>
    </source>
</evidence>
<dbReference type="PANTHER" id="PTHR30309:SF0">
    <property type="entry name" value="GLYCEROL-3-PHOSPHATE ACYLTRANSFERASE-RELATED"/>
    <property type="match status" value="1"/>
</dbReference>
<keyword evidence="12" id="KW-1185">Reference proteome</keyword>
<keyword evidence="3 10" id="KW-0808">Transferase</keyword>
<evidence type="ECO:0000313" key="11">
    <source>
        <dbReference type="EMBL" id="SEO91000.1"/>
    </source>
</evidence>
<evidence type="ECO:0000256" key="3">
    <source>
        <dbReference type="ARBA" id="ARBA00022679"/>
    </source>
</evidence>
<keyword evidence="1 10" id="KW-1003">Cell membrane</keyword>
<dbReference type="AlphaFoldDB" id="A0A172RY33"/>
<dbReference type="InterPro" id="IPR003811">
    <property type="entry name" value="G3P_acylTferase_PlsY"/>
</dbReference>
<reference evidence="12" key="1">
    <citation type="submission" date="2016-10" db="EMBL/GenBank/DDBJ databases">
        <authorList>
            <person name="Varghese N."/>
        </authorList>
    </citation>
    <scope>NUCLEOTIDE SEQUENCE [LARGE SCALE GENOMIC DNA]</scope>
    <source>
        <strain evidence="12">DSM 21843</strain>
    </source>
</reference>
<dbReference type="EC" id="2.3.1.275" evidence="10"/>
<dbReference type="UniPathway" id="UPA00085"/>
<dbReference type="OrthoDB" id="9777124at2"/>
<evidence type="ECO:0000256" key="2">
    <source>
        <dbReference type="ARBA" id="ARBA00022516"/>
    </source>
</evidence>
<comment type="subcellular location">
    <subcellularLocation>
        <location evidence="10">Cell membrane</location>
        <topology evidence="10">Multi-pass membrane protein</topology>
    </subcellularLocation>
</comment>
<evidence type="ECO:0000256" key="1">
    <source>
        <dbReference type="ARBA" id="ARBA00022475"/>
    </source>
</evidence>
<dbReference type="Pfam" id="PF02660">
    <property type="entry name" value="G3P_acyltransf"/>
    <property type="match status" value="1"/>
</dbReference>
<accession>A0A172RY33</accession>
<evidence type="ECO:0000313" key="12">
    <source>
        <dbReference type="Proteomes" id="UP000182975"/>
    </source>
</evidence>
<feature type="transmembrane region" description="Helical" evidence="10">
    <location>
        <begin position="169"/>
        <end position="191"/>
    </location>
</feature>
<keyword evidence="5 10" id="KW-1133">Transmembrane helix</keyword>
<dbReference type="HAMAP" id="MF_01043">
    <property type="entry name" value="PlsY"/>
    <property type="match status" value="1"/>
</dbReference>
<keyword evidence="8 10" id="KW-0594">Phospholipid biosynthesis</keyword>
<dbReference type="GO" id="GO:0008654">
    <property type="term" value="P:phospholipid biosynthetic process"/>
    <property type="evidence" value="ECO:0007669"/>
    <property type="project" value="UniProtKB-UniRule"/>
</dbReference>
<feature type="transmembrane region" description="Helical" evidence="10">
    <location>
        <begin position="126"/>
        <end position="149"/>
    </location>
</feature>
<keyword evidence="9 10" id="KW-1208">Phospholipid metabolism</keyword>
<dbReference type="STRING" id="79604.AAY81_05380"/>
<comment type="similarity">
    <text evidence="10">Belongs to the PlsY family.</text>
</comment>
<gene>
    <name evidence="10" type="primary">plsY</name>
    <name evidence="11" type="ORF">SAMN02910314_01581</name>
</gene>
<evidence type="ECO:0000256" key="6">
    <source>
        <dbReference type="ARBA" id="ARBA00023098"/>
    </source>
</evidence>
<organism evidence="11 12">
    <name type="scientific">Denitrobacterium detoxificans</name>
    <dbReference type="NCBI Taxonomy" id="79604"/>
    <lineage>
        <taxon>Bacteria</taxon>
        <taxon>Bacillati</taxon>
        <taxon>Actinomycetota</taxon>
        <taxon>Coriobacteriia</taxon>
        <taxon>Eggerthellales</taxon>
        <taxon>Eggerthellaceae</taxon>
        <taxon>Denitrobacterium</taxon>
    </lineage>
</organism>
<feature type="transmembrane region" description="Helical" evidence="10">
    <location>
        <begin position="94"/>
        <end position="114"/>
    </location>
</feature>
<keyword evidence="7 10" id="KW-0472">Membrane</keyword>
<sequence length="214" mass="22352">MQSPIVLIVVLAISFLLGSLPSGVIIGKCIYHVDIREVGSGNIGTTNAIRAFGKKGGYLVFLMDFGKGLLAGLLAMLITSAFASAEGMFTTGDAMAMALAGGCLGHVFSPWLGFHGGKGIAVSVGALFFVFGPVPALIELASFIVVVVLTKYISAGSITAAVLCPFMSFYVFWGDWFAAIVCALVGILVVWAHRANISRLRAGTENRIGSSKRG</sequence>
<dbReference type="NCBIfam" id="TIGR00023">
    <property type="entry name" value="glycerol-3-phosphate 1-O-acyltransferase PlsY"/>
    <property type="match status" value="1"/>
</dbReference>
<dbReference type="RefSeq" id="WP_066662338.1">
    <property type="nucleotide sequence ID" value="NZ_CP011402.1"/>
</dbReference>
<dbReference type="Proteomes" id="UP000182975">
    <property type="component" value="Unassembled WGS sequence"/>
</dbReference>
<dbReference type="GO" id="GO:0005886">
    <property type="term" value="C:plasma membrane"/>
    <property type="evidence" value="ECO:0007669"/>
    <property type="project" value="UniProtKB-SubCell"/>
</dbReference>
<protein>
    <recommendedName>
        <fullName evidence="10">Glycerol-3-phosphate acyltransferase</fullName>
    </recommendedName>
    <alternativeName>
        <fullName evidence="10">Acyl-PO4 G3P acyltransferase</fullName>
    </alternativeName>
    <alternativeName>
        <fullName evidence="10">Acyl-phosphate--glycerol-3-phosphate acyltransferase</fullName>
    </alternativeName>
    <alternativeName>
        <fullName evidence="10">G3P acyltransferase</fullName>
        <shortName evidence="10">GPAT</shortName>
        <ecNumber evidence="10">2.3.1.275</ecNumber>
    </alternativeName>
    <alternativeName>
        <fullName evidence="10">Lysophosphatidic acid synthase</fullName>
        <shortName evidence="10">LPA synthase</shortName>
    </alternativeName>
</protein>
<evidence type="ECO:0000256" key="9">
    <source>
        <dbReference type="ARBA" id="ARBA00023264"/>
    </source>
</evidence>
<comment type="catalytic activity">
    <reaction evidence="10">
        <text>an acyl phosphate + sn-glycerol 3-phosphate = a 1-acyl-sn-glycero-3-phosphate + phosphate</text>
        <dbReference type="Rhea" id="RHEA:34075"/>
        <dbReference type="ChEBI" id="CHEBI:43474"/>
        <dbReference type="ChEBI" id="CHEBI:57597"/>
        <dbReference type="ChEBI" id="CHEBI:57970"/>
        <dbReference type="ChEBI" id="CHEBI:59918"/>
        <dbReference type="EC" id="2.3.1.275"/>
    </reaction>
</comment>
<feature type="transmembrane region" description="Helical" evidence="10">
    <location>
        <begin position="58"/>
        <end position="82"/>
    </location>
</feature>
<dbReference type="GO" id="GO:0043772">
    <property type="term" value="F:acyl-phosphate glycerol-3-phosphate acyltransferase activity"/>
    <property type="evidence" value="ECO:0007669"/>
    <property type="project" value="UniProtKB-UniRule"/>
</dbReference>
<keyword evidence="2 10" id="KW-0444">Lipid biosynthesis</keyword>
<comment type="pathway">
    <text evidence="10">Lipid metabolism; phospholipid metabolism.</text>
</comment>
<keyword evidence="11" id="KW-0012">Acyltransferase</keyword>